<feature type="compositionally biased region" description="Gly residues" evidence="1">
    <location>
        <begin position="227"/>
        <end position="255"/>
    </location>
</feature>
<evidence type="ECO:0000313" key="5">
    <source>
        <dbReference type="Proteomes" id="UP000292136"/>
    </source>
</evidence>
<keyword evidence="2" id="KW-0472">Membrane</keyword>
<keyword evidence="2" id="KW-0812">Transmembrane</keyword>
<comment type="caution">
    <text evidence="4">The sequence shown here is derived from an EMBL/GenBank/DDBJ whole genome shotgun (WGS) entry which is preliminary data.</text>
</comment>
<feature type="transmembrane region" description="Helical" evidence="2">
    <location>
        <begin position="120"/>
        <end position="138"/>
    </location>
</feature>
<dbReference type="RefSeq" id="WP_130459514.1">
    <property type="nucleotide sequence ID" value="NZ_SHKM01000002.1"/>
</dbReference>
<feature type="transmembrane region" description="Helical" evidence="2">
    <location>
        <begin position="41"/>
        <end position="60"/>
    </location>
</feature>
<evidence type="ECO:0000313" key="4">
    <source>
        <dbReference type="EMBL" id="RZT76259.1"/>
    </source>
</evidence>
<keyword evidence="5" id="KW-1185">Reference proteome</keyword>
<protein>
    <submittedName>
        <fullName evidence="4">Uncharacterized protein DUF4129</fullName>
    </submittedName>
</protein>
<name>A0ABY0IM38_9RHOO</name>
<organism evidence="4 5">
    <name type="scientific">Azospira oryzae</name>
    <dbReference type="NCBI Taxonomy" id="146939"/>
    <lineage>
        <taxon>Bacteria</taxon>
        <taxon>Pseudomonadati</taxon>
        <taxon>Pseudomonadota</taxon>
        <taxon>Betaproteobacteria</taxon>
        <taxon>Rhodocyclales</taxon>
        <taxon>Rhodocyclaceae</taxon>
        <taxon>Azospira</taxon>
    </lineage>
</organism>
<dbReference type="PROSITE" id="PS51257">
    <property type="entry name" value="PROKAR_LIPOPROTEIN"/>
    <property type="match status" value="1"/>
</dbReference>
<evidence type="ECO:0000256" key="2">
    <source>
        <dbReference type="SAM" id="Phobius"/>
    </source>
</evidence>
<feature type="transmembrane region" description="Helical" evidence="2">
    <location>
        <begin position="144"/>
        <end position="161"/>
    </location>
</feature>
<dbReference type="InterPro" id="IPR025403">
    <property type="entry name" value="TgpA-like_C"/>
</dbReference>
<sequence>MTRSAAATMPLTYGPAYLGLYACLTLGVMCNCFLDIQYGHFGFEVTLWALLFGLTLFLGWRQQGVASELGRGWQKAVLVMAGVLFFLILLPVWGMPRGGLYLLCGMQAAQNCISVSRRHFYMGLLVSAVLVLFAAAHYRADWTMLFYLLPYVLAVVLSLVAEQVDRRSRQVQALALGDGRVAGQGLAAVTASLVILGLAGLFYAITPQVSWADLSWKHGLPGGVQLGESPAGGGAGGGSGGHGAAGGSGGGGAGEAGPLRSAWPGPGEMRLAARRPGMPEWQASAINHLADWLEQLTQATAPACEAVEDWWERFKQWMQEHLQEVVQTLLALLLLALVLAYWLLARETGPLAWLRTRLDYLRLGLGGRHGAGGRGIRQYFHAAERLFAYYGEPRAAAQGPREYGRQLHRRYPDLAEDLHVLTGYFDIVSYSGREPRPQALAAMRQAYRRIFRTLTD</sequence>
<evidence type="ECO:0000256" key="1">
    <source>
        <dbReference type="SAM" id="MobiDB-lite"/>
    </source>
</evidence>
<gene>
    <name evidence="4" type="ORF">EV678_2134</name>
</gene>
<reference evidence="4 5" key="1">
    <citation type="submission" date="2019-02" db="EMBL/GenBank/DDBJ databases">
        <title>Genomic Encyclopedia of Type Strains, Phase IV (KMG-IV): sequencing the most valuable type-strain genomes for metagenomic binning, comparative biology and taxonomic classification.</title>
        <authorList>
            <person name="Goeker M."/>
        </authorList>
    </citation>
    <scope>NUCLEOTIDE SEQUENCE [LARGE SCALE GENOMIC DNA]</scope>
    <source>
        <strain evidence="4 5">DSM 21223</strain>
    </source>
</reference>
<dbReference type="EMBL" id="SHKM01000002">
    <property type="protein sequence ID" value="RZT76259.1"/>
    <property type="molecule type" value="Genomic_DNA"/>
</dbReference>
<proteinExistence type="predicted"/>
<dbReference type="Proteomes" id="UP000292136">
    <property type="component" value="Unassembled WGS sequence"/>
</dbReference>
<evidence type="ECO:0000259" key="3">
    <source>
        <dbReference type="Pfam" id="PF13559"/>
    </source>
</evidence>
<feature type="transmembrane region" description="Helical" evidence="2">
    <location>
        <begin position="181"/>
        <end position="205"/>
    </location>
</feature>
<feature type="transmembrane region" description="Helical" evidence="2">
    <location>
        <begin position="325"/>
        <end position="345"/>
    </location>
</feature>
<dbReference type="Pfam" id="PF13559">
    <property type="entry name" value="DUF4129"/>
    <property type="match status" value="1"/>
</dbReference>
<feature type="region of interest" description="Disordered" evidence="1">
    <location>
        <begin position="227"/>
        <end position="260"/>
    </location>
</feature>
<feature type="transmembrane region" description="Helical" evidence="2">
    <location>
        <begin position="72"/>
        <end position="93"/>
    </location>
</feature>
<accession>A0ABY0IM38</accession>
<keyword evidence="2" id="KW-1133">Transmembrane helix</keyword>
<feature type="domain" description="Protein-glutamine gamma-glutamyltransferase-like C-terminal" evidence="3">
    <location>
        <begin position="380"/>
        <end position="448"/>
    </location>
</feature>
<feature type="transmembrane region" description="Helical" evidence="2">
    <location>
        <begin position="16"/>
        <end position="34"/>
    </location>
</feature>